<dbReference type="InterPro" id="IPR038765">
    <property type="entry name" value="Papain-like_cys_pep_sf"/>
</dbReference>
<dbReference type="Pfam" id="PF01841">
    <property type="entry name" value="Transglut_core"/>
    <property type="match status" value="1"/>
</dbReference>
<dbReference type="EMBL" id="BARV01025171">
    <property type="protein sequence ID" value="GAI41495.1"/>
    <property type="molecule type" value="Genomic_DNA"/>
</dbReference>
<dbReference type="Gene3D" id="3.10.620.30">
    <property type="match status" value="1"/>
</dbReference>
<comment type="caution">
    <text evidence="2">The sequence shown here is derived from an EMBL/GenBank/DDBJ whole genome shotgun (WGS) entry which is preliminary data.</text>
</comment>
<reference evidence="2" key="1">
    <citation type="journal article" date="2014" name="Front. Microbiol.">
        <title>High frequency of phylogenetically diverse reductive dehalogenase-homologous genes in deep subseafloor sedimentary metagenomes.</title>
        <authorList>
            <person name="Kawai M."/>
            <person name="Futagami T."/>
            <person name="Toyoda A."/>
            <person name="Takaki Y."/>
            <person name="Nishi S."/>
            <person name="Hori S."/>
            <person name="Arai W."/>
            <person name="Tsubouchi T."/>
            <person name="Morono Y."/>
            <person name="Uchiyama I."/>
            <person name="Ito T."/>
            <person name="Fujiyama A."/>
            <person name="Inagaki F."/>
            <person name="Takami H."/>
        </authorList>
    </citation>
    <scope>NUCLEOTIDE SEQUENCE</scope>
    <source>
        <strain evidence="2">Expedition CK06-06</strain>
    </source>
</reference>
<dbReference type="SUPFAM" id="SSF54001">
    <property type="entry name" value="Cysteine proteinases"/>
    <property type="match status" value="1"/>
</dbReference>
<gene>
    <name evidence="2" type="ORF">S06H3_40942</name>
</gene>
<proteinExistence type="predicted"/>
<feature type="non-terminal residue" evidence="2">
    <location>
        <position position="214"/>
    </location>
</feature>
<sequence>MKRTKVLLSLMLVMVAGLTATSYVSATPSAGFTEMNGDIFDSWGIRRTRASGQDGFYQLSETAFRPVIAFESLGESAALAYSLGEQIARKYPDQLQRAEAVFYFVRDRVNYTPDIDQFLYEEFAQNADELATIIDQNGVGYGDCEDSTVLLAVMYKGAGYRSAIMVGSGHTAVLVYLPDYKKATAIFELEGESGWVWAEATGKNNPLGWVPKEL</sequence>
<organism evidence="2">
    <name type="scientific">marine sediment metagenome</name>
    <dbReference type="NCBI Taxonomy" id="412755"/>
    <lineage>
        <taxon>unclassified sequences</taxon>
        <taxon>metagenomes</taxon>
        <taxon>ecological metagenomes</taxon>
    </lineage>
</organism>
<feature type="domain" description="Transglutaminase-like" evidence="1">
    <location>
        <begin position="83"/>
        <end position="211"/>
    </location>
</feature>
<dbReference type="InterPro" id="IPR002931">
    <property type="entry name" value="Transglutaminase-like"/>
</dbReference>
<name>X1PR17_9ZZZZ</name>
<protein>
    <recommendedName>
        <fullName evidence="1">Transglutaminase-like domain-containing protein</fullName>
    </recommendedName>
</protein>
<evidence type="ECO:0000259" key="1">
    <source>
        <dbReference type="Pfam" id="PF01841"/>
    </source>
</evidence>
<evidence type="ECO:0000313" key="2">
    <source>
        <dbReference type="EMBL" id="GAI41495.1"/>
    </source>
</evidence>
<dbReference type="AlphaFoldDB" id="X1PR17"/>
<accession>X1PR17</accession>